<feature type="signal peptide" evidence="7">
    <location>
        <begin position="1"/>
        <end position="22"/>
    </location>
</feature>
<keyword evidence="4 5" id="KW-0046">Antibiotic resistance</keyword>
<dbReference type="NCBIfam" id="NF033103">
    <property type="entry name" value="bla_class_A"/>
    <property type="match status" value="1"/>
</dbReference>
<evidence type="ECO:0000313" key="10">
    <source>
        <dbReference type="Proteomes" id="UP000034455"/>
    </source>
</evidence>
<dbReference type="PATRIC" id="fig|74704.6.peg.2698"/>
<dbReference type="RefSeq" id="WP_019467877.1">
    <property type="nucleotide sequence ID" value="NZ_LAKJ01000009.1"/>
</dbReference>
<dbReference type="Proteomes" id="UP000034455">
    <property type="component" value="Unassembled WGS sequence"/>
</dbReference>
<evidence type="ECO:0000256" key="2">
    <source>
        <dbReference type="ARBA" id="ARBA00012865"/>
    </source>
</evidence>
<evidence type="ECO:0000256" key="5">
    <source>
        <dbReference type="RuleBase" id="RU361140"/>
    </source>
</evidence>
<evidence type="ECO:0000256" key="6">
    <source>
        <dbReference type="SAM" id="MobiDB-lite"/>
    </source>
</evidence>
<keyword evidence="7" id="KW-0732">Signal</keyword>
<dbReference type="InterPro" id="IPR023650">
    <property type="entry name" value="Beta-lactam_class-A_AS"/>
</dbReference>
<dbReference type="PRINTS" id="PR00118">
    <property type="entry name" value="BLACTAMASEA"/>
</dbReference>
<sequence length="282" mass="30780">MKKLYFSVLVSLILLAVTGNVAAAKSFDQIEQDNDTIVGVYGINTANGKVIQHRSDERFAFASTYKAISSGILLQNTSTSELNKKITISKDDIVAYSPATEKYVGKQMTLRALIKASILQSDNTANNKIIEEIGGIKGFQQALKQRGDNISNPQRLEPDLNLYDPQSTADTTTPKRAATTLNHLLASENMSRSNLELLKHTMIHNETGDTLIKAGASKDDVVGDKSGQGLTYASRNDLAFVYPENQSKPIILAIYTKKTDKDAKPDDKVIQTAAETAIKSLK</sequence>
<dbReference type="GO" id="GO:0046677">
    <property type="term" value="P:response to antibiotic"/>
    <property type="evidence" value="ECO:0007669"/>
    <property type="project" value="UniProtKB-UniRule"/>
</dbReference>
<dbReference type="Gene3D" id="3.40.710.10">
    <property type="entry name" value="DD-peptidase/beta-lactamase superfamily"/>
    <property type="match status" value="1"/>
</dbReference>
<comment type="similarity">
    <text evidence="1 5">Belongs to the class-A beta-lactamase family.</text>
</comment>
<protein>
    <recommendedName>
        <fullName evidence="2 5">Beta-lactamase</fullName>
        <ecNumber evidence="2 5">3.5.2.6</ecNumber>
    </recommendedName>
</protein>
<comment type="caution">
    <text evidence="9">The sequence shown here is derived from an EMBL/GenBank/DDBJ whole genome shotgun (WGS) entry which is preliminary data.</text>
</comment>
<name>A0A0M2NW81_STACC</name>
<feature type="chain" id="PRO_5038926021" description="Beta-lactamase" evidence="7">
    <location>
        <begin position="23"/>
        <end position="282"/>
    </location>
</feature>
<dbReference type="GO" id="GO:0008800">
    <property type="term" value="F:beta-lactamase activity"/>
    <property type="evidence" value="ECO:0007669"/>
    <property type="project" value="UniProtKB-UniRule"/>
</dbReference>
<dbReference type="PANTHER" id="PTHR35333">
    <property type="entry name" value="BETA-LACTAMASE"/>
    <property type="match status" value="1"/>
</dbReference>
<reference evidence="9 10" key="1">
    <citation type="submission" date="2015-03" db="EMBL/GenBank/DDBJ databases">
        <title>Genome Assembly of Staphylococcus cohnii subsp. cohnii strain G22B2.</title>
        <authorList>
            <person name="Nair G."/>
            <person name="Kaur G."/>
            <person name="Khatri I."/>
            <person name="Singh N.K."/>
            <person name="Sathyabama S."/>
            <person name="Maurya S.K."/>
            <person name="Subramanian S."/>
            <person name="Agrewala J.N."/>
            <person name="Mayilraj S."/>
        </authorList>
    </citation>
    <scope>NUCLEOTIDE SEQUENCE [LARGE SCALE GENOMIC DNA]</scope>
    <source>
        <strain evidence="9 10">G22B2</strain>
    </source>
</reference>
<comment type="catalytic activity">
    <reaction evidence="5">
        <text>a beta-lactam + H2O = a substituted beta-amino acid</text>
        <dbReference type="Rhea" id="RHEA:20401"/>
        <dbReference type="ChEBI" id="CHEBI:15377"/>
        <dbReference type="ChEBI" id="CHEBI:35627"/>
        <dbReference type="ChEBI" id="CHEBI:140347"/>
        <dbReference type="EC" id="3.5.2.6"/>
    </reaction>
</comment>
<dbReference type="SUPFAM" id="SSF56601">
    <property type="entry name" value="beta-lactamase/transpeptidase-like"/>
    <property type="match status" value="1"/>
</dbReference>
<dbReference type="InterPro" id="IPR000871">
    <property type="entry name" value="Beta-lactam_class-A"/>
</dbReference>
<dbReference type="PROSITE" id="PS00146">
    <property type="entry name" value="BETA_LACTAMASE_A"/>
    <property type="match status" value="1"/>
</dbReference>
<evidence type="ECO:0000313" key="9">
    <source>
        <dbReference type="EMBL" id="KKI64247.1"/>
    </source>
</evidence>
<dbReference type="EC" id="3.5.2.6" evidence="2 5"/>
<dbReference type="AlphaFoldDB" id="A0A0M2NW81"/>
<organism evidence="9 10">
    <name type="scientific">Staphylococcus cohnii subsp. cohnii</name>
    <dbReference type="NCBI Taxonomy" id="74704"/>
    <lineage>
        <taxon>Bacteria</taxon>
        <taxon>Bacillati</taxon>
        <taxon>Bacillota</taxon>
        <taxon>Bacilli</taxon>
        <taxon>Bacillales</taxon>
        <taxon>Staphylococcaceae</taxon>
        <taxon>Staphylococcus</taxon>
        <taxon>Staphylococcus cohnii species complex</taxon>
    </lineage>
</organism>
<evidence type="ECO:0000256" key="7">
    <source>
        <dbReference type="SAM" id="SignalP"/>
    </source>
</evidence>
<feature type="domain" description="Beta-lactamase class A catalytic" evidence="8">
    <location>
        <begin position="40"/>
        <end position="256"/>
    </location>
</feature>
<proteinExistence type="inferred from homology"/>
<keyword evidence="3 5" id="KW-0378">Hydrolase</keyword>
<dbReference type="GO" id="GO:0030655">
    <property type="term" value="P:beta-lactam antibiotic catabolic process"/>
    <property type="evidence" value="ECO:0007669"/>
    <property type="project" value="InterPro"/>
</dbReference>
<dbReference type="EMBL" id="LAKJ01000009">
    <property type="protein sequence ID" value="KKI64247.1"/>
    <property type="molecule type" value="Genomic_DNA"/>
</dbReference>
<dbReference type="Pfam" id="PF13354">
    <property type="entry name" value="Beta-lactamase2"/>
    <property type="match status" value="1"/>
</dbReference>
<gene>
    <name evidence="9" type="ORF">UF66_2586</name>
</gene>
<feature type="region of interest" description="Disordered" evidence="6">
    <location>
        <begin position="150"/>
        <end position="172"/>
    </location>
</feature>
<evidence type="ECO:0000259" key="8">
    <source>
        <dbReference type="Pfam" id="PF13354"/>
    </source>
</evidence>
<dbReference type="PANTHER" id="PTHR35333:SF3">
    <property type="entry name" value="BETA-LACTAMASE-TYPE TRANSPEPTIDASE FOLD CONTAINING PROTEIN"/>
    <property type="match status" value="1"/>
</dbReference>
<accession>A0A0M2NW81</accession>
<evidence type="ECO:0000256" key="1">
    <source>
        <dbReference type="ARBA" id="ARBA00009009"/>
    </source>
</evidence>
<evidence type="ECO:0000256" key="4">
    <source>
        <dbReference type="ARBA" id="ARBA00023251"/>
    </source>
</evidence>
<dbReference type="InterPro" id="IPR012338">
    <property type="entry name" value="Beta-lactam/transpept-like"/>
</dbReference>
<dbReference type="InterPro" id="IPR045155">
    <property type="entry name" value="Beta-lactam_cat"/>
</dbReference>
<evidence type="ECO:0000256" key="3">
    <source>
        <dbReference type="ARBA" id="ARBA00022801"/>
    </source>
</evidence>